<keyword evidence="2" id="KW-0378">Hydrolase</keyword>
<evidence type="ECO:0000259" key="5">
    <source>
        <dbReference type="Pfam" id="PF00149"/>
    </source>
</evidence>
<proteinExistence type="inferred from homology"/>
<keyword evidence="1" id="KW-0479">Metal-binding</keyword>
<accession>A0A0F9UVZ1</accession>
<evidence type="ECO:0000256" key="2">
    <source>
        <dbReference type="ARBA" id="ARBA00022801"/>
    </source>
</evidence>
<comment type="similarity">
    <text evidence="4">Belongs to the cyclic nucleotide phosphodiesterase class-III family.</text>
</comment>
<dbReference type="EMBL" id="LAZR01000101">
    <property type="protein sequence ID" value="KKN91667.1"/>
    <property type="molecule type" value="Genomic_DNA"/>
</dbReference>
<dbReference type="AlphaFoldDB" id="A0A0F9UVZ1"/>
<dbReference type="SUPFAM" id="SSF56300">
    <property type="entry name" value="Metallo-dependent phosphatases"/>
    <property type="match status" value="1"/>
</dbReference>
<dbReference type="InterPro" id="IPR050884">
    <property type="entry name" value="CNP_phosphodiesterase-III"/>
</dbReference>
<protein>
    <recommendedName>
        <fullName evidence="5">Calcineurin-like phosphoesterase domain-containing protein</fullName>
    </recommendedName>
</protein>
<reference evidence="6" key="1">
    <citation type="journal article" date="2015" name="Nature">
        <title>Complex archaea that bridge the gap between prokaryotes and eukaryotes.</title>
        <authorList>
            <person name="Spang A."/>
            <person name="Saw J.H."/>
            <person name="Jorgensen S.L."/>
            <person name="Zaremba-Niedzwiedzka K."/>
            <person name="Martijn J."/>
            <person name="Lind A.E."/>
            <person name="van Eijk R."/>
            <person name="Schleper C."/>
            <person name="Guy L."/>
            <person name="Ettema T.J."/>
        </authorList>
    </citation>
    <scope>NUCLEOTIDE SEQUENCE</scope>
</reference>
<dbReference type="InterPro" id="IPR029052">
    <property type="entry name" value="Metallo-depent_PP-like"/>
</dbReference>
<dbReference type="Pfam" id="PF00149">
    <property type="entry name" value="Metallophos"/>
    <property type="match status" value="1"/>
</dbReference>
<name>A0A0F9UVZ1_9ZZZZ</name>
<gene>
    <name evidence="6" type="ORF">LCGC14_0215490</name>
</gene>
<dbReference type="Gene3D" id="3.60.21.10">
    <property type="match status" value="1"/>
</dbReference>
<dbReference type="GO" id="GO:0016787">
    <property type="term" value="F:hydrolase activity"/>
    <property type="evidence" value="ECO:0007669"/>
    <property type="project" value="UniProtKB-KW"/>
</dbReference>
<organism evidence="6">
    <name type="scientific">marine sediment metagenome</name>
    <dbReference type="NCBI Taxonomy" id="412755"/>
    <lineage>
        <taxon>unclassified sequences</taxon>
        <taxon>metagenomes</taxon>
        <taxon>ecological metagenomes</taxon>
    </lineage>
</organism>
<feature type="domain" description="Calcineurin-like phosphoesterase" evidence="5">
    <location>
        <begin position="1"/>
        <end position="189"/>
    </location>
</feature>
<keyword evidence="3" id="KW-0408">Iron</keyword>
<evidence type="ECO:0000256" key="1">
    <source>
        <dbReference type="ARBA" id="ARBA00022723"/>
    </source>
</evidence>
<evidence type="ECO:0000256" key="3">
    <source>
        <dbReference type="ARBA" id="ARBA00023004"/>
    </source>
</evidence>
<dbReference type="PANTHER" id="PTHR42988:SF2">
    <property type="entry name" value="CYCLIC NUCLEOTIDE PHOSPHODIESTERASE CBUA0032-RELATED"/>
    <property type="match status" value="1"/>
</dbReference>
<evidence type="ECO:0000313" key="6">
    <source>
        <dbReference type="EMBL" id="KKN91667.1"/>
    </source>
</evidence>
<comment type="caution">
    <text evidence="6">The sequence shown here is derived from an EMBL/GenBank/DDBJ whole genome shotgun (WGS) entry which is preliminary data.</text>
</comment>
<evidence type="ECO:0000256" key="4">
    <source>
        <dbReference type="ARBA" id="ARBA00025742"/>
    </source>
</evidence>
<dbReference type="InterPro" id="IPR004843">
    <property type="entry name" value="Calcineurin-like_PHP"/>
</dbReference>
<dbReference type="GO" id="GO:0046872">
    <property type="term" value="F:metal ion binding"/>
    <property type="evidence" value="ECO:0007669"/>
    <property type="project" value="UniProtKB-KW"/>
</dbReference>
<dbReference type="PANTHER" id="PTHR42988">
    <property type="entry name" value="PHOSPHOHYDROLASE"/>
    <property type="match status" value="1"/>
</dbReference>
<sequence>MKLLQISDPHFGTEQLPVVTALLEFVKAQAPDLVLLSGDITQRARRNQFAAAGRFVKQLPCPVLAVPGNHDIPLYNLAARFINPYGNFQRVFGSNLEPEFETDEVLVIGINSTRASRHKNGEVSPEQVARVIQRLRQAKPEQLRVIMQHHPVKAVAESDTANLLIGREHAVPAWVDAGLDLLVGGHIHLPYVWPIYGQAGETGRKGWTAQAGTALSSRVRGDIPNSVNLISHSLDNGKHQCAVERWDYSSQAQAFAQVLVTDLELCRDS</sequence>